<feature type="region of interest" description="Disordered" evidence="1">
    <location>
        <begin position="1"/>
        <end position="25"/>
    </location>
</feature>
<protein>
    <submittedName>
        <fullName evidence="2">Uncharacterized protein</fullName>
    </submittedName>
</protein>
<keyword evidence="3" id="KW-1185">Reference proteome</keyword>
<dbReference type="EMBL" id="JANIIK010000117">
    <property type="protein sequence ID" value="KAJ3586693.1"/>
    <property type="molecule type" value="Genomic_DNA"/>
</dbReference>
<dbReference type="AlphaFoldDB" id="A0A9Q0I6J1"/>
<evidence type="ECO:0000313" key="3">
    <source>
        <dbReference type="Proteomes" id="UP001148018"/>
    </source>
</evidence>
<accession>A0A9Q0I6J1</accession>
<evidence type="ECO:0000313" key="2">
    <source>
        <dbReference type="EMBL" id="KAJ3586693.1"/>
    </source>
</evidence>
<sequence>MARTSFRDPKAPYPSHPSPSLLIPPYPSHPSPSLLIPPYPSHPSPSLLIPPYPSLSLPIPPYPSLSLPSLSIPPYPSLSLPIPLRPKGCPTLSRFLGKHSKPHGRSASPDCDQSLPPAASSCQPSGSWPAGCLRGGETEHVALSPRLVLFGGEASSSLSGR</sequence>
<reference evidence="2" key="1">
    <citation type="submission" date="2022-07" db="EMBL/GenBank/DDBJ databases">
        <title>Chromosome-level genome of Muraenolepis orangiensis.</title>
        <authorList>
            <person name="Kim J."/>
        </authorList>
    </citation>
    <scope>NUCLEOTIDE SEQUENCE</scope>
    <source>
        <strain evidence="2">KU_S4_2022</strain>
        <tissue evidence="2">Muscle</tissue>
    </source>
</reference>
<feature type="compositionally biased region" description="Basic and acidic residues" evidence="1">
    <location>
        <begin position="1"/>
        <end position="10"/>
    </location>
</feature>
<feature type="region of interest" description="Disordered" evidence="1">
    <location>
        <begin position="93"/>
        <end position="126"/>
    </location>
</feature>
<comment type="caution">
    <text evidence="2">The sequence shown here is derived from an EMBL/GenBank/DDBJ whole genome shotgun (WGS) entry which is preliminary data.</text>
</comment>
<feature type="compositionally biased region" description="Pro residues" evidence="1">
    <location>
        <begin position="11"/>
        <end position="25"/>
    </location>
</feature>
<evidence type="ECO:0000256" key="1">
    <source>
        <dbReference type="SAM" id="MobiDB-lite"/>
    </source>
</evidence>
<gene>
    <name evidence="2" type="ORF">NHX12_013089</name>
</gene>
<proteinExistence type="predicted"/>
<dbReference type="Proteomes" id="UP001148018">
    <property type="component" value="Unassembled WGS sequence"/>
</dbReference>
<name>A0A9Q0I6J1_9TELE</name>
<organism evidence="2 3">
    <name type="scientific">Muraenolepis orangiensis</name>
    <name type="common">Patagonian moray cod</name>
    <dbReference type="NCBI Taxonomy" id="630683"/>
    <lineage>
        <taxon>Eukaryota</taxon>
        <taxon>Metazoa</taxon>
        <taxon>Chordata</taxon>
        <taxon>Craniata</taxon>
        <taxon>Vertebrata</taxon>
        <taxon>Euteleostomi</taxon>
        <taxon>Actinopterygii</taxon>
        <taxon>Neopterygii</taxon>
        <taxon>Teleostei</taxon>
        <taxon>Neoteleostei</taxon>
        <taxon>Acanthomorphata</taxon>
        <taxon>Zeiogadaria</taxon>
        <taxon>Gadariae</taxon>
        <taxon>Gadiformes</taxon>
        <taxon>Muraenolepidoidei</taxon>
        <taxon>Muraenolepididae</taxon>
        <taxon>Muraenolepis</taxon>
    </lineage>
</organism>